<organism evidence="2 3">
    <name type="scientific">Candidatus Acidiferrum panamense</name>
    <dbReference type="NCBI Taxonomy" id="2741543"/>
    <lineage>
        <taxon>Bacteria</taxon>
        <taxon>Pseudomonadati</taxon>
        <taxon>Acidobacteriota</taxon>
        <taxon>Terriglobia</taxon>
        <taxon>Candidatus Acidiferrales</taxon>
        <taxon>Candidatus Acidiferrum</taxon>
    </lineage>
</organism>
<evidence type="ECO:0000313" key="2">
    <source>
        <dbReference type="EMBL" id="MBA0087771.1"/>
    </source>
</evidence>
<dbReference type="AlphaFoldDB" id="A0A7V8NUU5"/>
<reference evidence="2" key="1">
    <citation type="submission" date="2020-06" db="EMBL/GenBank/DDBJ databases">
        <title>Legume-microbial interactions unlock mineral nutrients during tropical forest succession.</title>
        <authorList>
            <person name="Epihov D.Z."/>
        </authorList>
    </citation>
    <scope>NUCLEOTIDE SEQUENCE [LARGE SCALE GENOMIC DNA]</scope>
    <source>
        <strain evidence="2">Pan2503</strain>
    </source>
</reference>
<evidence type="ECO:0000259" key="1">
    <source>
        <dbReference type="PROSITE" id="PS51186"/>
    </source>
</evidence>
<sequence length="151" mass="16955">MYWRIGAAYRKRPRTRNKADFQAVVKKGPSPGLLAFEGNLAVGWCQLTPREALPHIDHVWRLKSVDDVPVWCVSCFYVRKGYRRRGVSSALLEAAAGYAKRAGAVALEAYPLDRRVSPSSTSTGFAPTFVKAGFKEMARHSPERPIMRLYL</sequence>
<feature type="domain" description="N-acetyltransferase" evidence="1">
    <location>
        <begin position="1"/>
        <end position="151"/>
    </location>
</feature>
<keyword evidence="3" id="KW-1185">Reference proteome</keyword>
<protein>
    <submittedName>
        <fullName evidence="2">GNAT family N-acetyltransferase</fullName>
    </submittedName>
</protein>
<dbReference type="CDD" id="cd04301">
    <property type="entry name" value="NAT_SF"/>
    <property type="match status" value="1"/>
</dbReference>
<name>A0A7V8NUU5_9BACT</name>
<evidence type="ECO:0000313" key="3">
    <source>
        <dbReference type="Proteomes" id="UP000567293"/>
    </source>
</evidence>
<dbReference type="InterPro" id="IPR000182">
    <property type="entry name" value="GNAT_dom"/>
</dbReference>
<dbReference type="Proteomes" id="UP000567293">
    <property type="component" value="Unassembled WGS sequence"/>
</dbReference>
<dbReference type="EMBL" id="JACDQQ010002174">
    <property type="protein sequence ID" value="MBA0087771.1"/>
    <property type="molecule type" value="Genomic_DNA"/>
</dbReference>
<dbReference type="GO" id="GO:0016747">
    <property type="term" value="F:acyltransferase activity, transferring groups other than amino-acyl groups"/>
    <property type="evidence" value="ECO:0007669"/>
    <property type="project" value="InterPro"/>
</dbReference>
<proteinExistence type="predicted"/>
<dbReference type="Gene3D" id="3.40.630.30">
    <property type="match status" value="1"/>
</dbReference>
<comment type="caution">
    <text evidence="2">The sequence shown here is derived from an EMBL/GenBank/DDBJ whole genome shotgun (WGS) entry which is preliminary data.</text>
</comment>
<dbReference type="PROSITE" id="PS51186">
    <property type="entry name" value="GNAT"/>
    <property type="match status" value="1"/>
</dbReference>
<dbReference type="InterPro" id="IPR016181">
    <property type="entry name" value="Acyl_CoA_acyltransferase"/>
</dbReference>
<gene>
    <name evidence="2" type="ORF">HRJ53_22525</name>
</gene>
<dbReference type="SUPFAM" id="SSF55729">
    <property type="entry name" value="Acyl-CoA N-acyltransferases (Nat)"/>
    <property type="match status" value="1"/>
</dbReference>
<accession>A0A7V8NUU5</accession>
<dbReference type="Pfam" id="PF00583">
    <property type="entry name" value="Acetyltransf_1"/>
    <property type="match status" value="1"/>
</dbReference>